<dbReference type="SMART" id="SM00028">
    <property type="entry name" value="TPR"/>
    <property type="match status" value="6"/>
</dbReference>
<dbReference type="Pfam" id="PF13432">
    <property type="entry name" value="TPR_16"/>
    <property type="match status" value="1"/>
</dbReference>
<reference evidence="3 4" key="1">
    <citation type="submission" date="2016-10" db="EMBL/GenBank/DDBJ databases">
        <title>Flavobacterium gilvum sp. nov., isolated from stream water.</title>
        <authorList>
            <person name="Shin S.-K."/>
            <person name="Cho Y.-J."/>
            <person name="Yi H."/>
        </authorList>
    </citation>
    <scope>NUCLEOTIDE SEQUENCE [LARGE SCALE GENOMIC DNA]</scope>
    <source>
        <strain evidence="3 4">EM1308</strain>
    </source>
</reference>
<feature type="signal peptide" evidence="2">
    <location>
        <begin position="1"/>
        <end position="20"/>
    </location>
</feature>
<keyword evidence="1" id="KW-0802">TPR repeat</keyword>
<dbReference type="PANTHER" id="PTHR12558">
    <property type="entry name" value="CELL DIVISION CYCLE 16,23,27"/>
    <property type="match status" value="1"/>
</dbReference>
<dbReference type="AlphaFoldDB" id="A0AAC9I6U9"/>
<evidence type="ECO:0000313" key="4">
    <source>
        <dbReference type="Proteomes" id="UP000175968"/>
    </source>
</evidence>
<sequence>MKKVFIYAVVMLFSVFVGKAQDIKQAKSAIDAEQYEVAKKTLESITASSPSDGYAKFLLGYVCLLKGNHEAAKKNFDAGIACSSKANFNYIGLGFMALDKENVAEADKDFGLACKSVDKKTIEESVFIGKAYCYSVHPNYNKAIEILTKARLIDPKNTSVLLALADAYKLNKQQNESYELYREAFREDGTLLRAKMGLGALIKNTHNFPAAVTSFNEVIAMNPNYGPVYRELAETEYLWALNDGRNYDSHISKALGFYEKYMSLTDYSLESRMRHADFLILAKDYKALETEANEMTKLDKVNPKIYRYLGYSAYHNNNLDVALNSLNSFVSNPSSKLIGRDYYYLGASKLGKALIATPVDTVAISNGVLDLKKSIEMTPNLAGEISDLGKKLFEKKLYSKAASVYEIAISNAESKSLLLDNFYFASAAYWSCAGVEKLNSHQTELLNKADLSLDKIITASPTTQDAYLFKARIQVLLKNDIMVAKNYEDFVIAANKKDPTELASKGMKSKLIEAYNNLGIIYSATDKVKAKESFDKTLLVDPANQYAIDQLKILK</sequence>
<dbReference type="SUPFAM" id="SSF81901">
    <property type="entry name" value="HCP-like"/>
    <property type="match status" value="1"/>
</dbReference>
<feature type="chain" id="PRO_5042137286" description="Tetratricopeptide repeat protein" evidence="2">
    <location>
        <begin position="21"/>
        <end position="555"/>
    </location>
</feature>
<dbReference type="EMBL" id="CP017479">
    <property type="protein sequence ID" value="AOW10747.1"/>
    <property type="molecule type" value="Genomic_DNA"/>
</dbReference>
<gene>
    <name evidence="3" type="ORF">EM308_15295</name>
</gene>
<dbReference type="KEGG" id="fgl:EM308_15295"/>
<name>A0AAC9I6U9_9FLAO</name>
<dbReference type="Proteomes" id="UP000175968">
    <property type="component" value="Chromosome"/>
</dbReference>
<keyword evidence="2" id="KW-0732">Signal</keyword>
<evidence type="ECO:0000256" key="2">
    <source>
        <dbReference type="SAM" id="SignalP"/>
    </source>
</evidence>
<dbReference type="PANTHER" id="PTHR12558:SF13">
    <property type="entry name" value="CELL DIVISION CYCLE PROTEIN 27 HOMOLOG"/>
    <property type="match status" value="1"/>
</dbReference>
<dbReference type="InterPro" id="IPR011990">
    <property type="entry name" value="TPR-like_helical_dom_sf"/>
</dbReference>
<keyword evidence="4" id="KW-1185">Reference proteome</keyword>
<accession>A0AAC9I6U9</accession>
<dbReference type="Gene3D" id="1.25.40.10">
    <property type="entry name" value="Tetratricopeptide repeat domain"/>
    <property type="match status" value="3"/>
</dbReference>
<dbReference type="PROSITE" id="PS50005">
    <property type="entry name" value="TPR"/>
    <property type="match status" value="2"/>
</dbReference>
<evidence type="ECO:0008006" key="5">
    <source>
        <dbReference type="Google" id="ProtNLM"/>
    </source>
</evidence>
<proteinExistence type="predicted"/>
<dbReference type="RefSeq" id="WP_035638496.1">
    <property type="nucleotide sequence ID" value="NZ_CP017479.1"/>
</dbReference>
<feature type="repeat" description="TPR" evidence="1">
    <location>
        <begin position="192"/>
        <end position="225"/>
    </location>
</feature>
<organism evidence="3 4">
    <name type="scientific">Flavobacterium gilvum</name>
    <dbReference type="NCBI Taxonomy" id="1492737"/>
    <lineage>
        <taxon>Bacteria</taxon>
        <taxon>Pseudomonadati</taxon>
        <taxon>Bacteroidota</taxon>
        <taxon>Flavobacteriia</taxon>
        <taxon>Flavobacteriales</taxon>
        <taxon>Flavobacteriaceae</taxon>
        <taxon>Flavobacterium</taxon>
    </lineage>
</organism>
<dbReference type="GO" id="GO:0051301">
    <property type="term" value="P:cell division"/>
    <property type="evidence" value="ECO:0007669"/>
    <property type="project" value="TreeGrafter"/>
</dbReference>
<feature type="repeat" description="TPR" evidence="1">
    <location>
        <begin position="124"/>
        <end position="157"/>
    </location>
</feature>
<protein>
    <recommendedName>
        <fullName evidence="5">Tetratricopeptide repeat protein</fullName>
    </recommendedName>
</protein>
<evidence type="ECO:0000256" key="1">
    <source>
        <dbReference type="PROSITE-ProRule" id="PRU00339"/>
    </source>
</evidence>
<dbReference type="InterPro" id="IPR019734">
    <property type="entry name" value="TPR_rpt"/>
</dbReference>
<evidence type="ECO:0000313" key="3">
    <source>
        <dbReference type="EMBL" id="AOW10747.1"/>
    </source>
</evidence>
<dbReference type="SUPFAM" id="SSF48452">
    <property type="entry name" value="TPR-like"/>
    <property type="match status" value="1"/>
</dbReference>